<reference evidence="3 4" key="1">
    <citation type="submission" date="2020-10" db="EMBL/GenBank/DDBJ databases">
        <title>Draft genome and description of Brachybacterium epidermidis sp nov.</title>
        <authorList>
            <person name="Boxberger M."/>
            <person name="La Scola B."/>
        </authorList>
    </citation>
    <scope>NUCLEOTIDE SEQUENCE [LARGE SCALE GENOMIC DNA]</scope>
    <source>
        <strain evidence="3 4">Marseille-Q2903</strain>
    </source>
</reference>
<feature type="region of interest" description="Disordered" evidence="1">
    <location>
        <begin position="31"/>
        <end position="67"/>
    </location>
</feature>
<dbReference type="SMART" id="SM00418">
    <property type="entry name" value="HTH_ARSR"/>
    <property type="match status" value="1"/>
</dbReference>
<sequence length="199" mass="20832">MSGEQTPTAVEDLASRVARLEQQVAALLSAAGADAVPGPSGPDGPQPAPAPGARAASTTPASPADEDPFWALRGQQARVPAPGGVTYAGSVDVGMGHVDYQWGRTTEHLLEADWAEHAEAVTALGHPLRLTILRRLLDAEHTVAQLVDELDLASTGVAYHHLSALQNGGWVASPRRGTWTIPVSRIIPLLTIITALEKV</sequence>
<gene>
    <name evidence="3" type="ORF">IOE58_03835</name>
</gene>
<dbReference type="RefSeq" id="WP_193865097.1">
    <property type="nucleotide sequence ID" value="NZ_JADEYR010000002.1"/>
</dbReference>
<evidence type="ECO:0000313" key="3">
    <source>
        <dbReference type="EMBL" id="MBE9403357.1"/>
    </source>
</evidence>
<keyword evidence="4" id="KW-1185">Reference proteome</keyword>
<dbReference type="InterPro" id="IPR001845">
    <property type="entry name" value="HTH_ArsR_DNA-bd_dom"/>
</dbReference>
<dbReference type="Pfam" id="PF12840">
    <property type="entry name" value="HTH_20"/>
    <property type="match status" value="1"/>
</dbReference>
<evidence type="ECO:0000259" key="2">
    <source>
        <dbReference type="SMART" id="SM00418"/>
    </source>
</evidence>
<name>A0ABR9VYT0_9MICO</name>
<organism evidence="3 4">
    <name type="scientific">Brachybacterium epidermidis</name>
    <dbReference type="NCBI Taxonomy" id="2781983"/>
    <lineage>
        <taxon>Bacteria</taxon>
        <taxon>Bacillati</taxon>
        <taxon>Actinomycetota</taxon>
        <taxon>Actinomycetes</taxon>
        <taxon>Micrococcales</taxon>
        <taxon>Dermabacteraceae</taxon>
        <taxon>Brachybacterium</taxon>
    </lineage>
</organism>
<evidence type="ECO:0000256" key="1">
    <source>
        <dbReference type="SAM" id="MobiDB-lite"/>
    </source>
</evidence>
<accession>A0ABR9VYT0</accession>
<dbReference type="Gene3D" id="1.10.10.10">
    <property type="entry name" value="Winged helix-like DNA-binding domain superfamily/Winged helix DNA-binding domain"/>
    <property type="match status" value="1"/>
</dbReference>
<proteinExistence type="predicted"/>
<dbReference type="Proteomes" id="UP000644727">
    <property type="component" value="Unassembled WGS sequence"/>
</dbReference>
<feature type="compositionally biased region" description="Low complexity" evidence="1">
    <location>
        <begin position="51"/>
        <end position="63"/>
    </location>
</feature>
<dbReference type="SUPFAM" id="SSF46785">
    <property type="entry name" value="Winged helix' DNA-binding domain"/>
    <property type="match status" value="1"/>
</dbReference>
<comment type="caution">
    <text evidence="3">The sequence shown here is derived from an EMBL/GenBank/DDBJ whole genome shotgun (WGS) entry which is preliminary data.</text>
</comment>
<feature type="domain" description="HTH arsR-type" evidence="2">
    <location>
        <begin position="119"/>
        <end position="198"/>
    </location>
</feature>
<dbReference type="InterPro" id="IPR036388">
    <property type="entry name" value="WH-like_DNA-bd_sf"/>
</dbReference>
<dbReference type="InterPro" id="IPR036390">
    <property type="entry name" value="WH_DNA-bd_sf"/>
</dbReference>
<evidence type="ECO:0000313" key="4">
    <source>
        <dbReference type="Proteomes" id="UP000644727"/>
    </source>
</evidence>
<protein>
    <submittedName>
        <fullName evidence="3">Helix-turn-helix domain-containing protein</fullName>
    </submittedName>
</protein>
<feature type="compositionally biased region" description="Pro residues" evidence="1">
    <location>
        <begin position="39"/>
        <end position="50"/>
    </location>
</feature>
<dbReference type="EMBL" id="JADEYR010000002">
    <property type="protein sequence ID" value="MBE9403357.1"/>
    <property type="molecule type" value="Genomic_DNA"/>
</dbReference>